<feature type="transmembrane region" description="Helical" evidence="7">
    <location>
        <begin position="249"/>
        <end position="270"/>
    </location>
</feature>
<dbReference type="PANTHER" id="PTHR30043">
    <property type="entry name" value="PHOSPHONATES TRANSPORT SYSTEM PERMEASE PROTEIN"/>
    <property type="match status" value="1"/>
</dbReference>
<comment type="caution">
    <text evidence="9">The sequence shown here is derived from an EMBL/GenBank/DDBJ whole genome shotgun (WGS) entry which is preliminary data.</text>
</comment>
<feature type="transmembrane region" description="Helical" evidence="7">
    <location>
        <begin position="88"/>
        <end position="110"/>
    </location>
</feature>
<organism evidence="9 10">
    <name type="scientific">Demequina litorisediminis</name>
    <dbReference type="NCBI Taxonomy" id="1849022"/>
    <lineage>
        <taxon>Bacteria</taxon>
        <taxon>Bacillati</taxon>
        <taxon>Actinomycetota</taxon>
        <taxon>Actinomycetes</taxon>
        <taxon>Micrococcales</taxon>
        <taxon>Demequinaceae</taxon>
        <taxon>Demequina</taxon>
    </lineage>
</organism>
<dbReference type="InterPro" id="IPR000515">
    <property type="entry name" value="MetI-like"/>
</dbReference>
<name>A0ABQ6I9Q8_9MICO</name>
<protein>
    <submittedName>
        <fullName evidence="9">ABC transporter permease</fullName>
    </submittedName>
</protein>
<comment type="similarity">
    <text evidence="7">Belongs to the binding-protein-dependent transport system permease family.</text>
</comment>
<evidence type="ECO:0000259" key="8">
    <source>
        <dbReference type="PROSITE" id="PS50928"/>
    </source>
</evidence>
<feature type="transmembrane region" description="Helical" evidence="7">
    <location>
        <begin position="136"/>
        <end position="160"/>
    </location>
</feature>
<evidence type="ECO:0000256" key="7">
    <source>
        <dbReference type="RuleBase" id="RU363032"/>
    </source>
</evidence>
<sequence length="275" mass="29045">MTAADATVAPGAALAIPPRPRTWPRAVAIGAALVAVTVATTIPAIGGVEIDLGAIARNWTNGLDRIGQMLTPDWSILPRTWQPLLETLEMALVGAAISAVLAVPLSLWAARPTNPNRVTRRAVRFVLNVVRAVPDLVYATVLVAMVGVGTLPGIITLILFDVGIVVKLVSEAIDSADAAYMEAGRAAGGNQTQINRVTALPQSWPAIASQVLYSLELNVRISAILGLVGAGGIGRLIDEMRGFYRYDALGTIVLEILVVVIAIEIASNLLRKRLR</sequence>
<proteinExistence type="inferred from homology"/>
<evidence type="ECO:0000256" key="3">
    <source>
        <dbReference type="ARBA" id="ARBA00022475"/>
    </source>
</evidence>
<keyword evidence="6 7" id="KW-0472">Membrane</keyword>
<accession>A0ABQ6I9Q8</accession>
<keyword evidence="5 7" id="KW-1133">Transmembrane helix</keyword>
<dbReference type="CDD" id="cd06261">
    <property type="entry name" value="TM_PBP2"/>
    <property type="match status" value="1"/>
</dbReference>
<dbReference type="Gene3D" id="1.10.3720.10">
    <property type="entry name" value="MetI-like"/>
    <property type="match status" value="1"/>
</dbReference>
<dbReference type="InterPro" id="IPR035906">
    <property type="entry name" value="MetI-like_sf"/>
</dbReference>
<evidence type="ECO:0000256" key="4">
    <source>
        <dbReference type="ARBA" id="ARBA00022692"/>
    </source>
</evidence>
<dbReference type="RefSeq" id="WP_284327278.1">
    <property type="nucleotide sequence ID" value="NZ_BSUN01000001.1"/>
</dbReference>
<keyword evidence="10" id="KW-1185">Reference proteome</keyword>
<dbReference type="EMBL" id="BSUN01000001">
    <property type="protein sequence ID" value="GMA34191.1"/>
    <property type="molecule type" value="Genomic_DNA"/>
</dbReference>
<dbReference type="Proteomes" id="UP001157125">
    <property type="component" value="Unassembled WGS sequence"/>
</dbReference>
<feature type="transmembrane region" description="Helical" evidence="7">
    <location>
        <begin position="26"/>
        <end position="48"/>
    </location>
</feature>
<gene>
    <name evidence="9" type="ORF">GCM10025876_03950</name>
</gene>
<dbReference type="InterPro" id="IPR005769">
    <property type="entry name" value="PhnE/PtxC"/>
</dbReference>
<keyword evidence="3" id="KW-1003">Cell membrane</keyword>
<evidence type="ECO:0000256" key="1">
    <source>
        <dbReference type="ARBA" id="ARBA00004651"/>
    </source>
</evidence>
<dbReference type="PROSITE" id="PS50928">
    <property type="entry name" value="ABC_TM1"/>
    <property type="match status" value="1"/>
</dbReference>
<keyword evidence="2 7" id="KW-0813">Transport</keyword>
<reference evidence="10" key="1">
    <citation type="journal article" date="2019" name="Int. J. Syst. Evol. Microbiol.">
        <title>The Global Catalogue of Microorganisms (GCM) 10K type strain sequencing project: providing services to taxonomists for standard genome sequencing and annotation.</title>
        <authorList>
            <consortium name="The Broad Institute Genomics Platform"/>
            <consortium name="The Broad Institute Genome Sequencing Center for Infectious Disease"/>
            <person name="Wu L."/>
            <person name="Ma J."/>
        </authorList>
    </citation>
    <scope>NUCLEOTIDE SEQUENCE [LARGE SCALE GENOMIC DNA]</scope>
    <source>
        <strain evidence="10">NBRC 112299</strain>
    </source>
</reference>
<dbReference type="NCBIfam" id="TIGR01097">
    <property type="entry name" value="PhnE"/>
    <property type="match status" value="1"/>
</dbReference>
<keyword evidence="4 7" id="KW-0812">Transmembrane</keyword>
<dbReference type="Pfam" id="PF00528">
    <property type="entry name" value="BPD_transp_1"/>
    <property type="match status" value="1"/>
</dbReference>
<dbReference type="PANTHER" id="PTHR30043:SF1">
    <property type="entry name" value="ABC TRANSPORT SYSTEM PERMEASE PROTEIN P69"/>
    <property type="match status" value="1"/>
</dbReference>
<evidence type="ECO:0000313" key="9">
    <source>
        <dbReference type="EMBL" id="GMA34191.1"/>
    </source>
</evidence>
<comment type="subcellular location">
    <subcellularLocation>
        <location evidence="1 7">Cell membrane</location>
        <topology evidence="1 7">Multi-pass membrane protein</topology>
    </subcellularLocation>
</comment>
<evidence type="ECO:0000313" key="10">
    <source>
        <dbReference type="Proteomes" id="UP001157125"/>
    </source>
</evidence>
<evidence type="ECO:0000256" key="5">
    <source>
        <dbReference type="ARBA" id="ARBA00022989"/>
    </source>
</evidence>
<feature type="domain" description="ABC transmembrane type-1" evidence="8">
    <location>
        <begin position="84"/>
        <end position="267"/>
    </location>
</feature>
<dbReference type="SUPFAM" id="SSF161098">
    <property type="entry name" value="MetI-like"/>
    <property type="match status" value="1"/>
</dbReference>
<evidence type="ECO:0000256" key="2">
    <source>
        <dbReference type="ARBA" id="ARBA00022448"/>
    </source>
</evidence>
<evidence type="ECO:0000256" key="6">
    <source>
        <dbReference type="ARBA" id="ARBA00023136"/>
    </source>
</evidence>